<evidence type="ECO:0000259" key="3">
    <source>
        <dbReference type="Pfam" id="PF13937"/>
    </source>
</evidence>
<dbReference type="KEGG" id="nmg:Nmag_3166"/>
<keyword evidence="2" id="KW-0812">Transmembrane</keyword>
<dbReference type="PATRIC" id="fig|547559.17.peg.873"/>
<evidence type="ECO:0000313" key="4">
    <source>
        <dbReference type="EMBL" id="ADD06718.1"/>
    </source>
</evidence>
<evidence type="ECO:0000313" key="5">
    <source>
        <dbReference type="EMBL" id="ELY32138.1"/>
    </source>
</evidence>
<evidence type="ECO:0000313" key="6">
    <source>
        <dbReference type="Proteomes" id="UP000001879"/>
    </source>
</evidence>
<keyword evidence="2" id="KW-0472">Membrane</keyword>
<proteinExistence type="predicted"/>
<keyword evidence="6" id="KW-1185">Reference proteome</keyword>
<reference evidence="4 6" key="2">
    <citation type="journal article" date="2012" name="BMC Genomics">
        <title>A comparative genomics perspective on the genetic content of the alkaliphilic haloarchaeon Natrialba magadii ATCC 43099T.</title>
        <authorList>
            <person name="Siddaramappa S."/>
            <person name="Challacombe J.F."/>
            <person name="Decastro R.E."/>
            <person name="Pfeiffer F."/>
            <person name="Sastre D.E."/>
            <person name="Gimenez M.I."/>
            <person name="Paggi R.A."/>
            <person name="Detter J.C."/>
            <person name="Davenport K.W."/>
            <person name="Goodwin L.A."/>
            <person name="Kyrpides N."/>
            <person name="Tapia R."/>
            <person name="Pitluck S."/>
            <person name="Lucas S."/>
            <person name="Woyke T."/>
            <person name="Maupin-Furlow J.A."/>
        </authorList>
    </citation>
    <scope>NUCLEOTIDE SEQUENCE [LARGE SCALE GENOMIC DNA]</scope>
    <source>
        <strain evidence="4">ATCC 43099</strain>
        <strain evidence="6">ATCC 43099 / DSM 3394 / CCM 3739 / CIP 104546 / IAM 13178 / JCM 8861 / NBRC 102185 / NCIMB 2190 / MS3</strain>
    </source>
</reference>
<reference evidence="6" key="1">
    <citation type="submission" date="2010-02" db="EMBL/GenBank/DDBJ databases">
        <title>Complete sequence of chromosome of Natrialba magadii ATCC 43099.</title>
        <authorList>
            <consortium name="US DOE Joint Genome Institute"/>
            <person name="Lucas S."/>
            <person name="Copeland A."/>
            <person name="Lapidus A."/>
            <person name="Cheng J.-F."/>
            <person name="Bruce D."/>
            <person name="Goodwin L."/>
            <person name="Pitluck S."/>
            <person name="Davenport K."/>
            <person name="Saunders E."/>
            <person name="Detter J.C."/>
            <person name="Han C."/>
            <person name="Tapia R."/>
            <person name="Land M."/>
            <person name="Hauser L."/>
            <person name="Kyrpides N."/>
            <person name="Mikhailova N."/>
            <person name="De Castro R.E."/>
            <person name="Maupin-Furlow J.A."/>
            <person name="Woyke T."/>
        </authorList>
    </citation>
    <scope>NUCLEOTIDE SEQUENCE [LARGE SCALE GENOMIC DNA]</scope>
    <source>
        <strain evidence="6">ATCC 43099 / DSM 3394 / CCM 3739 / CIP 104546 / IAM 13178 / JCM 8861 / NBRC 102185 / NCIMB 2190 / MS3</strain>
    </source>
</reference>
<dbReference type="STRING" id="547559.Nmag_3166"/>
<organism evidence="4 6">
    <name type="scientific">Natrialba magadii (strain ATCC 43099 / DSM 3394 / CCM 3739 / CIP 104546 / IAM 13178 / JCM 8861 / NBRC 102185 / NCIMB 2190 / MS3)</name>
    <name type="common">Natronobacterium magadii</name>
    <dbReference type="NCBI Taxonomy" id="547559"/>
    <lineage>
        <taxon>Archaea</taxon>
        <taxon>Methanobacteriati</taxon>
        <taxon>Methanobacteriota</taxon>
        <taxon>Stenosarchaea group</taxon>
        <taxon>Halobacteria</taxon>
        <taxon>Halobacteriales</taxon>
        <taxon>Natrialbaceae</taxon>
        <taxon>Natrialba</taxon>
    </lineage>
</organism>
<dbReference type="RefSeq" id="WP_004267102.1">
    <property type="nucleotide sequence ID" value="NC_013922.1"/>
</dbReference>
<accession>D3SRU4</accession>
<feature type="region of interest" description="Disordered" evidence="1">
    <location>
        <begin position="119"/>
        <end position="151"/>
    </location>
</feature>
<gene>
    <name evidence="4" type="ordered locus">Nmag_3166</name>
    <name evidence="5" type="ORF">C500_04568</name>
</gene>
<evidence type="ECO:0000313" key="7">
    <source>
        <dbReference type="Proteomes" id="UP000011543"/>
    </source>
</evidence>
<protein>
    <submittedName>
        <fullName evidence="4">DUF4212 family protein</fullName>
    </submittedName>
    <submittedName>
        <fullName evidence="5">Solute symporter protein</fullName>
    </submittedName>
</protein>
<name>D3SRU4_NATMM</name>
<feature type="transmembrane region" description="Helical" evidence="2">
    <location>
        <begin position="44"/>
        <end position="65"/>
    </location>
</feature>
<reference evidence="4" key="4">
    <citation type="submission" date="2016-09" db="EMBL/GenBank/DDBJ databases">
        <authorList>
            <person name="Pfeiffer F."/>
        </authorList>
    </citation>
    <scope>NUCLEOTIDE SEQUENCE</scope>
    <source>
        <strain evidence="4">ATCC 43099</strain>
    </source>
</reference>
<evidence type="ECO:0000256" key="2">
    <source>
        <dbReference type="SAM" id="Phobius"/>
    </source>
</evidence>
<evidence type="ECO:0000256" key="1">
    <source>
        <dbReference type="SAM" id="MobiDB-lite"/>
    </source>
</evidence>
<dbReference type="OrthoDB" id="190044at2157"/>
<reference evidence="5 7" key="3">
    <citation type="journal article" date="2014" name="PLoS Genet.">
        <title>Phylogenetically driven sequencing of extremely halophilic archaea reveals strategies for static and dynamic osmo-response.</title>
        <authorList>
            <person name="Becker E.A."/>
            <person name="Seitzer P.M."/>
            <person name="Tritt A."/>
            <person name="Larsen D."/>
            <person name="Krusor M."/>
            <person name="Yao A.I."/>
            <person name="Wu D."/>
            <person name="Madern D."/>
            <person name="Eisen J.A."/>
            <person name="Darling A.E."/>
            <person name="Facciotti M.T."/>
        </authorList>
    </citation>
    <scope>NUCLEOTIDE SEQUENCE [LARGE SCALE GENOMIC DNA]</scope>
    <source>
        <strain evidence="7">ATCC 43099 / DSM 3394 / CCM 3739 / CIP 104546 / IAM 13178 / JCM 8861 / NBRC 102185 / NCIMB 2190 / MS3</strain>
        <strain evidence="5">MS-3</strain>
    </source>
</reference>
<dbReference type="PaxDb" id="547559-Nmag_3166"/>
<dbReference type="eggNOG" id="arCOG06362">
    <property type="taxonomic scope" value="Archaea"/>
</dbReference>
<dbReference type="EMBL" id="AOHS01000022">
    <property type="protein sequence ID" value="ELY32138.1"/>
    <property type="molecule type" value="Genomic_DNA"/>
</dbReference>
<dbReference type="Proteomes" id="UP000011543">
    <property type="component" value="Unassembled WGS sequence"/>
</dbReference>
<dbReference type="AlphaFoldDB" id="D3SRU4"/>
<feature type="domain" description="Sodium symporter small subunit" evidence="3">
    <location>
        <begin position="35"/>
        <end position="119"/>
    </location>
</feature>
<feature type="compositionally biased region" description="Acidic residues" evidence="1">
    <location>
        <begin position="131"/>
        <end position="141"/>
    </location>
</feature>
<dbReference type="GeneID" id="8826027"/>
<dbReference type="Proteomes" id="UP000001879">
    <property type="component" value="Chromosome"/>
</dbReference>
<feature type="transmembrane region" description="Helical" evidence="2">
    <location>
        <begin position="85"/>
        <end position="107"/>
    </location>
</feature>
<dbReference type="InterPro" id="IPR019886">
    <property type="entry name" value="Na_symporter_ssu"/>
</dbReference>
<dbReference type="EMBL" id="CP001932">
    <property type="protein sequence ID" value="ADD06718.1"/>
    <property type="molecule type" value="Genomic_DNA"/>
</dbReference>
<feature type="compositionally biased region" description="Low complexity" evidence="1">
    <location>
        <begin position="142"/>
        <end position="151"/>
    </location>
</feature>
<keyword evidence="2" id="KW-1133">Transmembrane helix</keyword>
<dbReference type="NCBIfam" id="TIGR03647">
    <property type="entry name" value="Na_symport_sm"/>
    <property type="match status" value="1"/>
</dbReference>
<dbReference type="Pfam" id="PF13937">
    <property type="entry name" value="DUF4212"/>
    <property type="match status" value="1"/>
</dbReference>
<sequence>MADDNTQSREDARTDGGVTTDSYLDKEINIFKPATPFMRDHLRVIWLSFAAWVVVVFGPTTAVLIESLWLETSVMTETTILGGFPLHFFLAAIVTPLGALVLSVGYAMQRDRLDTRYGISHEDGGAGGTDPDADTDADSDSDTVAADGGAK</sequence>
<dbReference type="HOGENOM" id="CLU_1811386_0_0_2"/>